<gene>
    <name evidence="3" type="ORF">G3446_23560</name>
</gene>
<feature type="transmembrane region" description="Helical" evidence="1">
    <location>
        <begin position="6"/>
        <end position="34"/>
    </location>
</feature>
<proteinExistence type="predicted"/>
<dbReference type="AlphaFoldDB" id="A0A6M0K4W8"/>
<dbReference type="InterPro" id="IPR039447">
    <property type="entry name" value="UreH-like_TM_dom"/>
</dbReference>
<evidence type="ECO:0000259" key="2">
    <source>
        <dbReference type="Pfam" id="PF13386"/>
    </source>
</evidence>
<keyword evidence="1" id="KW-1133">Transmembrane helix</keyword>
<name>A0A6M0K4W8_9GAMM</name>
<dbReference type="RefSeq" id="WP_164455925.1">
    <property type="nucleotide sequence ID" value="NZ_JAAIJQ010000113.1"/>
</dbReference>
<feature type="transmembrane region" description="Helical" evidence="1">
    <location>
        <begin position="167"/>
        <end position="192"/>
    </location>
</feature>
<feature type="transmembrane region" description="Helical" evidence="1">
    <location>
        <begin position="89"/>
        <end position="112"/>
    </location>
</feature>
<keyword evidence="4" id="KW-1185">Reference proteome</keyword>
<reference evidence="3 4" key="1">
    <citation type="submission" date="2020-02" db="EMBL/GenBank/DDBJ databases">
        <title>Genome sequences of Thiorhodococcus mannitoliphagus and Thiorhodococcus minor, purple sulfur photosynthetic bacteria in the gammaproteobacterial family, Chromatiaceae.</title>
        <authorList>
            <person name="Aviles F.A."/>
            <person name="Meyer T.E."/>
            <person name="Kyndt J.A."/>
        </authorList>
    </citation>
    <scope>NUCLEOTIDE SEQUENCE [LARGE SCALE GENOMIC DNA]</scope>
    <source>
        <strain evidence="3 4">DSM 11518</strain>
    </source>
</reference>
<dbReference type="Proteomes" id="UP000483379">
    <property type="component" value="Unassembled WGS sequence"/>
</dbReference>
<dbReference type="Pfam" id="PF13386">
    <property type="entry name" value="DsbD_2"/>
    <property type="match status" value="1"/>
</dbReference>
<feature type="transmembrane region" description="Helical" evidence="1">
    <location>
        <begin position="137"/>
        <end position="161"/>
    </location>
</feature>
<protein>
    <submittedName>
        <fullName evidence="3">Sulfite exporter TauE/SafE family protein</fullName>
    </submittedName>
</protein>
<feature type="transmembrane region" description="Helical" evidence="1">
    <location>
        <begin position="54"/>
        <end position="77"/>
    </location>
</feature>
<dbReference type="PANTHER" id="PTHR42208">
    <property type="entry name" value="HEAVY METAL TRANSPORTER-RELATED"/>
    <property type="match status" value="1"/>
</dbReference>
<sequence>MSPAYALAFLVGLLSALHCIGMCGGIAGAISYSLPPAVRSRPSSYVSYQLLFNLGRILTYCVAGAAFGSLGAGLAQLSTLGWLEEVMRLVAASVLIGIGLYIGGWLPGFAVVERVGLPLWRRLEPARQRLLPVRSPLGALLVGLIWGWIPCGLVYSILIGAPAQGGWLAGAGYMAAFGLGTLPVVLGTGLLAGRLGLLARDRRLQALAGIALIGLALFTLYYQGYNQDLAPPA</sequence>
<keyword evidence="1" id="KW-0812">Transmembrane</keyword>
<feature type="transmembrane region" description="Helical" evidence="1">
    <location>
        <begin position="204"/>
        <end position="222"/>
    </location>
</feature>
<feature type="domain" description="Urease accessory protein UreH-like transmembrane" evidence="2">
    <location>
        <begin position="8"/>
        <end position="216"/>
    </location>
</feature>
<comment type="caution">
    <text evidence="3">The sequence shown here is derived from an EMBL/GenBank/DDBJ whole genome shotgun (WGS) entry which is preliminary data.</text>
</comment>
<evidence type="ECO:0000313" key="4">
    <source>
        <dbReference type="Proteomes" id="UP000483379"/>
    </source>
</evidence>
<accession>A0A6M0K4W8</accession>
<organism evidence="3 4">
    <name type="scientific">Thiorhodococcus minor</name>
    <dbReference type="NCBI Taxonomy" id="57489"/>
    <lineage>
        <taxon>Bacteria</taxon>
        <taxon>Pseudomonadati</taxon>
        <taxon>Pseudomonadota</taxon>
        <taxon>Gammaproteobacteria</taxon>
        <taxon>Chromatiales</taxon>
        <taxon>Chromatiaceae</taxon>
        <taxon>Thiorhodococcus</taxon>
    </lineage>
</organism>
<evidence type="ECO:0000256" key="1">
    <source>
        <dbReference type="SAM" id="Phobius"/>
    </source>
</evidence>
<evidence type="ECO:0000313" key="3">
    <source>
        <dbReference type="EMBL" id="NEV64808.1"/>
    </source>
</evidence>
<dbReference type="PANTHER" id="PTHR42208:SF1">
    <property type="entry name" value="HEAVY METAL TRANSPORTER"/>
    <property type="match status" value="1"/>
</dbReference>
<dbReference type="EMBL" id="JAAIJQ010000113">
    <property type="protein sequence ID" value="NEV64808.1"/>
    <property type="molecule type" value="Genomic_DNA"/>
</dbReference>
<keyword evidence="1" id="KW-0472">Membrane</keyword>